<dbReference type="Pfam" id="PF13609">
    <property type="entry name" value="Porin_4"/>
    <property type="match status" value="1"/>
</dbReference>
<gene>
    <name evidence="2" type="ORF">ACFFUV_14615</name>
</gene>
<evidence type="ECO:0000313" key="3">
    <source>
        <dbReference type="Proteomes" id="UP001589645"/>
    </source>
</evidence>
<dbReference type="InterPro" id="IPR033900">
    <property type="entry name" value="Gram_neg_porin_domain"/>
</dbReference>
<comment type="caution">
    <text evidence="2">The sequence shown here is derived from an EMBL/GenBank/DDBJ whole genome shotgun (WGS) entry which is preliminary data.</text>
</comment>
<evidence type="ECO:0000259" key="1">
    <source>
        <dbReference type="Pfam" id="PF13609"/>
    </source>
</evidence>
<proteinExistence type="predicted"/>
<dbReference type="SUPFAM" id="SSF56935">
    <property type="entry name" value="Porins"/>
    <property type="match status" value="1"/>
</dbReference>
<dbReference type="InterPro" id="IPR023614">
    <property type="entry name" value="Porin_dom_sf"/>
</dbReference>
<name>A0ABV5HPL2_9VIBR</name>
<dbReference type="RefSeq" id="WP_390194230.1">
    <property type="nucleotide sequence ID" value="NZ_JBHMEP010000004.1"/>
</dbReference>
<dbReference type="Gene3D" id="2.40.160.10">
    <property type="entry name" value="Porin"/>
    <property type="match status" value="1"/>
</dbReference>
<dbReference type="EMBL" id="JBHMEP010000004">
    <property type="protein sequence ID" value="MFB9136203.1"/>
    <property type="molecule type" value="Genomic_DNA"/>
</dbReference>
<keyword evidence="3" id="KW-1185">Reference proteome</keyword>
<dbReference type="Proteomes" id="UP001589645">
    <property type="component" value="Unassembled WGS sequence"/>
</dbReference>
<sequence length="344" mass="39738">MIKYLIAISLFPNVVFANVAEDLRISGFGSATTARSDSTTPVGQNRDLVDEWCFDCDTTLGIQFEWQISPGLRSAVQVIKRPQDHFSDPKLERAFVEYLTNNFKFKLGRLRTPLFIMSEYYYVSGAYPWLHLPNEVYDSSLGVTHYEGIGIDWSYETQRFGQFVLSPYYSRPVEEKIDQFGQRFHIRLTDGFGLAGNWYIEDNQVHAAIVHVDVEQTFANSLRRDLSFNIFSTGFSYTYNNWHLQSELLLTENLHSNWYASADYNWQAFTPYVVYGQSRRRRDTESYTLGINYAVAYNISLYAEWQRIEGRPELISGQFTMPQDPSAPFDTDVNVLSLGLSLTF</sequence>
<accession>A0ABV5HPL2</accession>
<organism evidence="2 3">
    <name type="scientific">Vibrio olivae</name>
    <dbReference type="NCBI Taxonomy" id="1243002"/>
    <lineage>
        <taxon>Bacteria</taxon>
        <taxon>Pseudomonadati</taxon>
        <taxon>Pseudomonadota</taxon>
        <taxon>Gammaproteobacteria</taxon>
        <taxon>Vibrionales</taxon>
        <taxon>Vibrionaceae</taxon>
        <taxon>Vibrio</taxon>
    </lineage>
</organism>
<feature type="domain" description="Porin" evidence="1">
    <location>
        <begin position="22"/>
        <end position="310"/>
    </location>
</feature>
<protein>
    <submittedName>
        <fullName evidence="2">Porin</fullName>
    </submittedName>
</protein>
<reference evidence="2 3" key="1">
    <citation type="submission" date="2024-09" db="EMBL/GenBank/DDBJ databases">
        <authorList>
            <person name="Sun Q."/>
            <person name="Mori K."/>
        </authorList>
    </citation>
    <scope>NUCLEOTIDE SEQUENCE [LARGE SCALE GENOMIC DNA]</scope>
    <source>
        <strain evidence="2 3">CECT 8064</strain>
    </source>
</reference>
<evidence type="ECO:0000313" key="2">
    <source>
        <dbReference type="EMBL" id="MFB9136203.1"/>
    </source>
</evidence>